<evidence type="ECO:0000259" key="14">
    <source>
        <dbReference type="PROSITE" id="PS51007"/>
    </source>
</evidence>
<evidence type="ECO:0000256" key="6">
    <source>
        <dbReference type="ARBA" id="ARBA00022891"/>
    </source>
</evidence>
<feature type="domain" description="Cytochrome c" evidence="14">
    <location>
        <begin position="610"/>
        <end position="689"/>
    </location>
</feature>
<organism evidence="15 16">
    <name type="scientific">Novosphingobium arvoryzae</name>
    <dbReference type="NCBI Taxonomy" id="1256514"/>
    <lineage>
        <taxon>Bacteria</taxon>
        <taxon>Pseudomonadati</taxon>
        <taxon>Pseudomonadota</taxon>
        <taxon>Alphaproteobacteria</taxon>
        <taxon>Sphingomonadales</taxon>
        <taxon>Sphingomonadaceae</taxon>
        <taxon>Novosphingobium</taxon>
    </lineage>
</organism>
<name>A0A918RLE0_9SPHN</name>
<feature type="binding site" evidence="11">
    <location>
        <position position="179"/>
    </location>
    <ligand>
        <name>pyrroloquinoline quinone</name>
        <dbReference type="ChEBI" id="CHEBI:58442"/>
    </ligand>
</feature>
<evidence type="ECO:0000256" key="1">
    <source>
        <dbReference type="ARBA" id="ARBA00008156"/>
    </source>
</evidence>
<feature type="disulfide bond" evidence="13">
    <location>
        <begin position="129"/>
        <end position="130"/>
    </location>
</feature>
<dbReference type="Pfam" id="PF01011">
    <property type="entry name" value="PQQ"/>
    <property type="match status" value="2"/>
</dbReference>
<dbReference type="Proteomes" id="UP000634139">
    <property type="component" value="Unassembled WGS sequence"/>
</dbReference>
<keyword evidence="4" id="KW-0732">Signal</keyword>
<keyword evidence="16" id="KW-1185">Reference proteome</keyword>
<evidence type="ECO:0000256" key="3">
    <source>
        <dbReference type="ARBA" id="ARBA00022723"/>
    </source>
</evidence>
<dbReference type="InterPro" id="IPR036909">
    <property type="entry name" value="Cyt_c-like_dom_sf"/>
</dbReference>
<keyword evidence="9 13" id="KW-1015">Disulfide bond</keyword>
<dbReference type="PROSITE" id="PS00364">
    <property type="entry name" value="BACTERIAL_PQQ_2"/>
    <property type="match status" value="1"/>
</dbReference>
<sequence>MRLKALAIAVLLPLAACKQQPSSELPGAVNAARITAANPDDWLSYGRTYDEQRNSPLDQINHETVKDLGLAWFADLDTARGQEATPLAIDGKIYITTAWSKAKAYDAETGKLLWEYDPKVPGERAVAACCDVVNRGMAAWGDKLFMGTLDGRLVALDRATGKEVWSVVTLDQSKPYTITGAPRVIDGKVIIGNGGAEMGVRGFLTAYDADTGKELWRFYSVPDEPGKNEEEHLKKAEATWKGEWWKLGGGGTMWDAMAYDPELDLLYVGVGNGSPWNQHYRSAGEGDNLYLSSIVALRPKTGEYVWHFQTTPGETWDYTATQHIMLADLTIGGAKRKVLMQAPKNGFFFVLDRTDGKLISANNYVPVNWATGFDLKTGRPIENPDSRYYKTGKVWLGSPGPIGAHNWHPMAFDPKNGLVYIPAINSAFPYIHKPDWKANKQGFNVGLDLSSGAMPADQKVRDAAMASTTGELIAWDPVAQKARWKVKYPAAWNGGLLATGGDLLFQGNAAGEFNAFDTATGKKLWSFQAQTGVVAPASTFRVKGQQYVAVLAGWGGAWPLASGYVGEQLGPVRNHSRLLVFKLGGTAKLPEVGEHTMPPLDPPVAKGTPEQVADGARNYGQFCGVCHGDAAIGTGVTRDLRRAGSLGDPKMWNQIVIGGALAQNGMVSWKNELTDEQAENIRHYVIARAHQDKALGMK</sequence>
<evidence type="ECO:0000313" key="16">
    <source>
        <dbReference type="Proteomes" id="UP000634139"/>
    </source>
</evidence>
<dbReference type="GO" id="GO:0030288">
    <property type="term" value="C:outer membrane-bounded periplasmic space"/>
    <property type="evidence" value="ECO:0007669"/>
    <property type="project" value="InterPro"/>
</dbReference>
<dbReference type="Gene3D" id="2.140.10.10">
    <property type="entry name" value="Quinoprotein alcohol dehydrogenase-like superfamily"/>
    <property type="match status" value="1"/>
</dbReference>
<feature type="active site" description="Proton acceptor" evidence="10">
    <location>
        <position position="317"/>
    </location>
</feature>
<dbReference type="InterPro" id="IPR001479">
    <property type="entry name" value="Quinoprotein_DH_CS"/>
</dbReference>
<comment type="cofactor">
    <cofactor evidence="11">
        <name>pyrroloquinoline quinone</name>
        <dbReference type="ChEBI" id="CHEBI:58442"/>
    </cofactor>
    <text evidence="11">Binds 1 PQQ group per subunit.</text>
</comment>
<dbReference type="InterPro" id="IPR002372">
    <property type="entry name" value="PQQ_rpt_dom"/>
</dbReference>
<evidence type="ECO:0000313" key="15">
    <source>
        <dbReference type="EMBL" id="GHA02739.1"/>
    </source>
</evidence>
<dbReference type="SMART" id="SM00564">
    <property type="entry name" value="PQQ"/>
    <property type="match status" value="5"/>
</dbReference>
<keyword evidence="7" id="KW-0560">Oxidoreductase</keyword>
<reference evidence="15" key="2">
    <citation type="submission" date="2020-09" db="EMBL/GenBank/DDBJ databases">
        <authorList>
            <person name="Sun Q."/>
            <person name="Kim S."/>
        </authorList>
    </citation>
    <scope>NUCLEOTIDE SEQUENCE</scope>
    <source>
        <strain evidence="15">KCTC 32422</strain>
    </source>
</reference>
<dbReference type="SUPFAM" id="SSF46626">
    <property type="entry name" value="Cytochrome c"/>
    <property type="match status" value="1"/>
</dbReference>
<dbReference type="NCBIfam" id="TIGR03075">
    <property type="entry name" value="PQQ_enz_alc_DH"/>
    <property type="match status" value="1"/>
</dbReference>
<feature type="binding site" description="axial binding residue" evidence="12">
    <location>
        <position position="627"/>
    </location>
    <ligand>
        <name>heme c</name>
        <dbReference type="ChEBI" id="CHEBI:61717"/>
    </ligand>
    <ligandPart>
        <name>Fe</name>
        <dbReference type="ChEBI" id="CHEBI:18248"/>
    </ligandPart>
</feature>
<protein>
    <submittedName>
        <fullName evidence="15">Alcohol dehydrogenase</fullName>
    </submittedName>
</protein>
<feature type="binding site" evidence="12">
    <location>
        <position position="272"/>
    </location>
    <ligand>
        <name>Ca(2+)</name>
        <dbReference type="ChEBI" id="CHEBI:29108"/>
    </ligand>
</feature>
<proteinExistence type="inferred from homology"/>
<evidence type="ECO:0000256" key="4">
    <source>
        <dbReference type="ARBA" id="ARBA00022729"/>
    </source>
</evidence>
<evidence type="ECO:0000256" key="13">
    <source>
        <dbReference type="PIRSR" id="PIRSR617512-4"/>
    </source>
</evidence>
<feature type="binding site" evidence="11">
    <location>
        <position position="252"/>
    </location>
    <ligand>
        <name>pyrroloquinoline quinone</name>
        <dbReference type="ChEBI" id="CHEBI:58442"/>
    </ligand>
</feature>
<feature type="binding site" evidence="11">
    <location>
        <position position="83"/>
    </location>
    <ligand>
        <name>pyrroloquinoline quinone</name>
        <dbReference type="ChEBI" id="CHEBI:58442"/>
    </ligand>
</feature>
<comment type="caution">
    <text evidence="15">The sequence shown here is derived from an EMBL/GenBank/DDBJ whole genome shotgun (WGS) entry which is preliminary data.</text>
</comment>
<comment type="cofactor">
    <cofactor evidence="12">
        <name>Ca(2+)</name>
        <dbReference type="ChEBI" id="CHEBI:29108"/>
    </cofactor>
    <text evidence="12">Binds 1 Ca(2+) ion per subunit.</text>
</comment>
<keyword evidence="5 12" id="KW-0106">Calcium</keyword>
<evidence type="ECO:0000256" key="12">
    <source>
        <dbReference type="PIRSR" id="PIRSR617512-3"/>
    </source>
</evidence>
<comment type="similarity">
    <text evidence="1">Belongs to the bacterial PQQ dehydrogenase family.</text>
</comment>
<feature type="binding site" evidence="11">
    <location>
        <position position="135"/>
    </location>
    <ligand>
        <name>pyrroloquinoline quinone</name>
        <dbReference type="ChEBI" id="CHEBI:58442"/>
    </ligand>
</feature>
<evidence type="ECO:0000256" key="2">
    <source>
        <dbReference type="ARBA" id="ARBA00022617"/>
    </source>
</evidence>
<comment type="cofactor">
    <cofactor evidence="11">
        <name>heme c</name>
        <dbReference type="ChEBI" id="CHEBI:61717"/>
    </cofactor>
    <text evidence="11">Binds 1 heme c group per subunit.</text>
</comment>
<dbReference type="GO" id="GO:0005509">
    <property type="term" value="F:calcium ion binding"/>
    <property type="evidence" value="ECO:0007669"/>
    <property type="project" value="InterPro"/>
</dbReference>
<dbReference type="InterPro" id="IPR011047">
    <property type="entry name" value="Quinoprotein_ADH-like_sf"/>
</dbReference>
<feature type="binding site" evidence="11">
    <location>
        <position position="344"/>
    </location>
    <ligand>
        <name>pyrroloquinoline quinone</name>
        <dbReference type="ChEBI" id="CHEBI:58442"/>
    </ligand>
</feature>
<dbReference type="PROSITE" id="PS51007">
    <property type="entry name" value="CYTC"/>
    <property type="match status" value="1"/>
</dbReference>
<keyword evidence="6 11" id="KW-0634">PQQ</keyword>
<feature type="binding site" evidence="11">
    <location>
        <begin position="195"/>
        <end position="196"/>
    </location>
    <ligand>
        <name>pyrroloquinoline quinone</name>
        <dbReference type="ChEBI" id="CHEBI:58442"/>
    </ligand>
</feature>
<dbReference type="RefSeq" id="WP_189541959.1">
    <property type="nucleotide sequence ID" value="NZ_BMZD01000006.1"/>
</dbReference>
<keyword evidence="2 11" id="KW-0349">Heme</keyword>
<dbReference type="CDD" id="cd10279">
    <property type="entry name" value="PQQ_ADH_II"/>
    <property type="match status" value="1"/>
</dbReference>
<dbReference type="PANTHER" id="PTHR32303">
    <property type="entry name" value="QUINOPROTEIN ALCOHOL DEHYDROGENASE (CYTOCHROME C)"/>
    <property type="match status" value="1"/>
</dbReference>
<dbReference type="GO" id="GO:0020037">
    <property type="term" value="F:heme binding"/>
    <property type="evidence" value="ECO:0007669"/>
    <property type="project" value="InterPro"/>
</dbReference>
<dbReference type="Gene3D" id="1.10.760.10">
    <property type="entry name" value="Cytochrome c-like domain"/>
    <property type="match status" value="1"/>
</dbReference>
<feature type="binding site" description="axial binding residue" evidence="12">
    <location>
        <position position="666"/>
    </location>
    <ligand>
        <name>heme c</name>
        <dbReference type="ChEBI" id="CHEBI:61717"/>
    </ligand>
    <ligandPart>
        <name>Fe</name>
        <dbReference type="ChEBI" id="CHEBI:18248"/>
    </ligandPart>
</feature>
<dbReference type="Pfam" id="PF13442">
    <property type="entry name" value="Cytochrome_CBB3"/>
    <property type="match status" value="1"/>
</dbReference>
<feature type="binding site" evidence="11">
    <location>
        <begin position="406"/>
        <end position="407"/>
    </location>
    <ligand>
        <name>pyrroloquinoline quinone</name>
        <dbReference type="ChEBI" id="CHEBI:58442"/>
    </ligand>
</feature>
<dbReference type="SUPFAM" id="SSF50998">
    <property type="entry name" value="Quinoprotein alcohol dehydrogenase-like"/>
    <property type="match status" value="1"/>
</dbReference>
<feature type="binding site" description="covalent" evidence="11">
    <location>
        <position position="623"/>
    </location>
    <ligand>
        <name>heme c</name>
        <dbReference type="ChEBI" id="CHEBI:61717"/>
    </ligand>
</feature>
<accession>A0A918RLE0</accession>
<gene>
    <name evidence="15" type="ORF">GCM10011617_24440</name>
</gene>
<dbReference type="InterPro" id="IPR017512">
    <property type="entry name" value="PQQ_MeOH/EtOH_DH"/>
</dbReference>
<dbReference type="AlphaFoldDB" id="A0A918RLE0"/>
<dbReference type="GO" id="GO:0009055">
    <property type="term" value="F:electron transfer activity"/>
    <property type="evidence" value="ECO:0007669"/>
    <property type="project" value="InterPro"/>
</dbReference>
<evidence type="ECO:0000256" key="8">
    <source>
        <dbReference type="ARBA" id="ARBA00023004"/>
    </source>
</evidence>
<keyword evidence="8 12" id="KW-0408">Iron</keyword>
<feature type="binding site" evidence="12">
    <location>
        <position position="197"/>
    </location>
    <ligand>
        <name>Ca(2+)</name>
        <dbReference type="ChEBI" id="CHEBI:29108"/>
    </ligand>
</feature>
<feature type="binding site" description="covalent" evidence="11">
    <location>
        <position position="626"/>
    </location>
    <ligand>
        <name>heme c</name>
        <dbReference type="ChEBI" id="CHEBI:61717"/>
    </ligand>
</feature>
<dbReference type="InterPro" id="IPR018391">
    <property type="entry name" value="PQQ_b-propeller_rpt"/>
</dbReference>
<evidence type="ECO:0000256" key="10">
    <source>
        <dbReference type="PIRSR" id="PIRSR617512-1"/>
    </source>
</evidence>
<evidence type="ECO:0000256" key="9">
    <source>
        <dbReference type="ARBA" id="ARBA00023157"/>
    </source>
</evidence>
<evidence type="ECO:0000256" key="11">
    <source>
        <dbReference type="PIRSR" id="PIRSR617512-2"/>
    </source>
</evidence>
<reference evidence="15" key="1">
    <citation type="journal article" date="2014" name="Int. J. Syst. Evol. Microbiol.">
        <title>Complete genome sequence of Corynebacterium casei LMG S-19264T (=DSM 44701T), isolated from a smear-ripened cheese.</title>
        <authorList>
            <consortium name="US DOE Joint Genome Institute (JGI-PGF)"/>
            <person name="Walter F."/>
            <person name="Albersmeier A."/>
            <person name="Kalinowski J."/>
            <person name="Ruckert C."/>
        </authorList>
    </citation>
    <scope>NUCLEOTIDE SEQUENCE</scope>
    <source>
        <strain evidence="15">KCTC 32422</strain>
    </source>
</reference>
<dbReference type="GO" id="GO:0016020">
    <property type="term" value="C:membrane"/>
    <property type="evidence" value="ECO:0007669"/>
    <property type="project" value="InterPro"/>
</dbReference>
<evidence type="ECO:0000256" key="7">
    <source>
        <dbReference type="ARBA" id="ARBA00023002"/>
    </source>
</evidence>
<evidence type="ECO:0000256" key="5">
    <source>
        <dbReference type="ARBA" id="ARBA00022837"/>
    </source>
</evidence>
<keyword evidence="3 12" id="KW-0479">Metal-binding</keyword>
<dbReference type="InterPro" id="IPR009056">
    <property type="entry name" value="Cyt_c-like_dom"/>
</dbReference>
<feature type="binding site" evidence="12">
    <location>
        <position position="317"/>
    </location>
    <ligand>
        <name>Ca(2+)</name>
        <dbReference type="ChEBI" id="CHEBI:29108"/>
    </ligand>
</feature>
<dbReference type="GO" id="GO:0016614">
    <property type="term" value="F:oxidoreductase activity, acting on CH-OH group of donors"/>
    <property type="evidence" value="ECO:0007669"/>
    <property type="project" value="InterPro"/>
</dbReference>
<dbReference type="EMBL" id="BMZD01000006">
    <property type="protein sequence ID" value="GHA02739.1"/>
    <property type="molecule type" value="Genomic_DNA"/>
</dbReference>